<comment type="caution">
    <text evidence="1">The sequence shown here is derived from an EMBL/GenBank/DDBJ whole genome shotgun (WGS) entry which is preliminary data.</text>
</comment>
<keyword evidence="2" id="KW-1185">Reference proteome</keyword>
<dbReference type="AlphaFoldDB" id="A0A0V1DMA2"/>
<dbReference type="Proteomes" id="UP000054995">
    <property type="component" value="Unassembled WGS sequence"/>
</dbReference>
<evidence type="ECO:0000313" key="2">
    <source>
        <dbReference type="Proteomes" id="UP000054995"/>
    </source>
</evidence>
<name>A0A0V1DMA2_TRIPS</name>
<protein>
    <submittedName>
        <fullName evidence="1">Uncharacterized protein</fullName>
    </submittedName>
</protein>
<proteinExistence type="predicted"/>
<gene>
    <name evidence="1" type="ORF">T4D_3392</name>
</gene>
<accession>A0A0V1DMA2</accession>
<evidence type="ECO:0000313" key="1">
    <source>
        <dbReference type="EMBL" id="KRY62083.1"/>
    </source>
</evidence>
<organism evidence="1 2">
    <name type="scientific">Trichinella pseudospiralis</name>
    <name type="common">Parasitic roundworm</name>
    <dbReference type="NCBI Taxonomy" id="6337"/>
    <lineage>
        <taxon>Eukaryota</taxon>
        <taxon>Metazoa</taxon>
        <taxon>Ecdysozoa</taxon>
        <taxon>Nematoda</taxon>
        <taxon>Enoplea</taxon>
        <taxon>Dorylaimia</taxon>
        <taxon>Trichinellida</taxon>
        <taxon>Trichinellidae</taxon>
        <taxon>Trichinella</taxon>
    </lineage>
</organism>
<dbReference type="EMBL" id="JYDT01003834">
    <property type="protein sequence ID" value="KRY62083.1"/>
    <property type="molecule type" value="Genomic_DNA"/>
</dbReference>
<reference evidence="1 2" key="1">
    <citation type="submission" date="2015-01" db="EMBL/GenBank/DDBJ databases">
        <title>Evolution of Trichinella species and genotypes.</title>
        <authorList>
            <person name="Korhonen P.K."/>
            <person name="Edoardo P."/>
            <person name="Giuseppe L.R."/>
            <person name="Gasser R.B."/>
        </authorList>
    </citation>
    <scope>NUCLEOTIDE SEQUENCE [LARGE SCALE GENOMIC DNA]</scope>
    <source>
        <strain evidence="1">ISS470</strain>
    </source>
</reference>
<sequence>MALGAALVPGSQSLASHAGYSRGAENRIGRASGQY</sequence>